<sequence>MQLNHLAVTIVFPFLVPFRRMIYYFNIDLAISLFFLLIAKACQKFFWRRFPVAVPLPAPIFLHTKKW</sequence>
<feature type="transmembrane region" description="Helical" evidence="1">
    <location>
        <begin position="21"/>
        <end position="39"/>
    </location>
</feature>
<evidence type="ECO:0000313" key="2">
    <source>
        <dbReference type="EMBL" id="POQ98352.1"/>
    </source>
</evidence>
<dbReference type="Proteomes" id="UP000237350">
    <property type="component" value="Unassembled WGS sequence"/>
</dbReference>
<evidence type="ECO:0000256" key="1">
    <source>
        <dbReference type="SAM" id="Phobius"/>
    </source>
</evidence>
<keyword evidence="1" id="KW-0812">Transmembrane</keyword>
<protein>
    <submittedName>
        <fullName evidence="2">Uncharacterized protein</fullName>
    </submittedName>
</protein>
<dbReference type="AlphaFoldDB" id="A0A2S4JFQ4"/>
<accession>A0A2S4JFQ4</accession>
<keyword evidence="3" id="KW-1185">Reference proteome</keyword>
<organism evidence="2 3">
    <name type="scientific">Alkalispirochaeta sphaeroplastigenens</name>
    <dbReference type="NCBI Taxonomy" id="1187066"/>
    <lineage>
        <taxon>Bacteria</taxon>
        <taxon>Pseudomonadati</taxon>
        <taxon>Spirochaetota</taxon>
        <taxon>Spirochaetia</taxon>
        <taxon>Spirochaetales</taxon>
        <taxon>Spirochaetaceae</taxon>
        <taxon>Alkalispirochaeta</taxon>
    </lineage>
</organism>
<keyword evidence="1" id="KW-1133">Transmembrane helix</keyword>
<evidence type="ECO:0000313" key="3">
    <source>
        <dbReference type="Proteomes" id="UP000237350"/>
    </source>
</evidence>
<name>A0A2S4JFQ4_9SPIO</name>
<keyword evidence="1" id="KW-0472">Membrane</keyword>
<reference evidence="3" key="1">
    <citation type="submission" date="2015-12" db="EMBL/GenBank/DDBJ databases">
        <authorList>
            <person name="Lodha T.D."/>
            <person name="Chintalapati S."/>
            <person name="Chintalapati V.R."/>
            <person name="Sravanthi T."/>
        </authorList>
    </citation>
    <scope>NUCLEOTIDE SEQUENCE [LARGE SCALE GENOMIC DNA]</scope>
    <source>
        <strain evidence="3">JC133</strain>
    </source>
</reference>
<gene>
    <name evidence="2" type="ORF">AU468_13425</name>
</gene>
<comment type="caution">
    <text evidence="2">The sequence shown here is derived from an EMBL/GenBank/DDBJ whole genome shotgun (WGS) entry which is preliminary data.</text>
</comment>
<dbReference type="EMBL" id="LPWH01000123">
    <property type="protein sequence ID" value="POQ98352.1"/>
    <property type="molecule type" value="Genomic_DNA"/>
</dbReference>
<proteinExistence type="predicted"/>